<protein>
    <submittedName>
        <fullName evidence="2">Uncharacterized protein</fullName>
    </submittedName>
</protein>
<dbReference type="Proteomes" id="UP001054945">
    <property type="component" value="Unassembled WGS sequence"/>
</dbReference>
<feature type="region of interest" description="Disordered" evidence="1">
    <location>
        <begin position="59"/>
        <end position="81"/>
    </location>
</feature>
<reference evidence="2 3" key="1">
    <citation type="submission" date="2021-06" db="EMBL/GenBank/DDBJ databases">
        <title>Caerostris extrusa draft genome.</title>
        <authorList>
            <person name="Kono N."/>
            <person name="Arakawa K."/>
        </authorList>
    </citation>
    <scope>NUCLEOTIDE SEQUENCE [LARGE SCALE GENOMIC DNA]</scope>
</reference>
<organism evidence="2 3">
    <name type="scientific">Caerostris extrusa</name>
    <name type="common">Bark spider</name>
    <name type="synonym">Caerostris bankana</name>
    <dbReference type="NCBI Taxonomy" id="172846"/>
    <lineage>
        <taxon>Eukaryota</taxon>
        <taxon>Metazoa</taxon>
        <taxon>Ecdysozoa</taxon>
        <taxon>Arthropoda</taxon>
        <taxon>Chelicerata</taxon>
        <taxon>Arachnida</taxon>
        <taxon>Araneae</taxon>
        <taxon>Araneomorphae</taxon>
        <taxon>Entelegynae</taxon>
        <taxon>Araneoidea</taxon>
        <taxon>Araneidae</taxon>
        <taxon>Caerostris</taxon>
    </lineage>
</organism>
<accession>A0AAV4P880</accession>
<evidence type="ECO:0000313" key="2">
    <source>
        <dbReference type="EMBL" id="GIX92790.1"/>
    </source>
</evidence>
<proteinExistence type="predicted"/>
<gene>
    <name evidence="2" type="ORF">CEXT_462131</name>
</gene>
<keyword evidence="3" id="KW-1185">Reference proteome</keyword>
<sequence length="81" mass="9002">MSLKSRKMDMKEEDSRDFALESALEKPYKLAPEDTNPSENPYPPFPFFPFLGTTVPPPFPEKKIPASPTGVSAAFAGDKLR</sequence>
<comment type="caution">
    <text evidence="2">The sequence shown here is derived from an EMBL/GenBank/DDBJ whole genome shotgun (WGS) entry which is preliminary data.</text>
</comment>
<name>A0AAV4P880_CAEEX</name>
<evidence type="ECO:0000313" key="3">
    <source>
        <dbReference type="Proteomes" id="UP001054945"/>
    </source>
</evidence>
<dbReference type="AlphaFoldDB" id="A0AAV4P880"/>
<feature type="region of interest" description="Disordered" evidence="1">
    <location>
        <begin position="24"/>
        <end position="43"/>
    </location>
</feature>
<evidence type="ECO:0000256" key="1">
    <source>
        <dbReference type="SAM" id="MobiDB-lite"/>
    </source>
</evidence>
<dbReference type="EMBL" id="BPLR01021718">
    <property type="protein sequence ID" value="GIX92790.1"/>
    <property type="molecule type" value="Genomic_DNA"/>
</dbReference>